<keyword evidence="7" id="KW-1185">Reference proteome</keyword>
<dbReference type="OrthoDB" id="9768004at2"/>
<evidence type="ECO:0000256" key="3">
    <source>
        <dbReference type="ARBA" id="ARBA00037882"/>
    </source>
</evidence>
<dbReference type="Pfam" id="PF12867">
    <property type="entry name" value="DinB_2"/>
    <property type="match status" value="1"/>
</dbReference>
<dbReference type="SUPFAM" id="SSF109854">
    <property type="entry name" value="DinB/YfiT-like putative metalloenzymes"/>
    <property type="match status" value="1"/>
</dbReference>
<dbReference type="Gene3D" id="3.90.1580.10">
    <property type="entry name" value="paralog of FGE (formylglycine-generating enzyme)"/>
    <property type="match status" value="1"/>
</dbReference>
<evidence type="ECO:0000256" key="1">
    <source>
        <dbReference type="ARBA" id="ARBA00023002"/>
    </source>
</evidence>
<evidence type="ECO:0000256" key="2">
    <source>
        <dbReference type="ARBA" id="ARBA00023004"/>
    </source>
</evidence>
<proteinExistence type="predicted"/>
<dbReference type="Proteomes" id="UP000320055">
    <property type="component" value="Unassembled WGS sequence"/>
</dbReference>
<feature type="domain" description="Sulfatase-modifying factor enzyme-like" evidence="4">
    <location>
        <begin position="176"/>
        <end position="427"/>
    </location>
</feature>
<keyword evidence="1" id="KW-0560">Oxidoreductase</keyword>
<gene>
    <name evidence="6" type="ORF">H1P_2610003</name>
</gene>
<evidence type="ECO:0000313" key="7">
    <source>
        <dbReference type="Proteomes" id="UP000320055"/>
    </source>
</evidence>
<evidence type="ECO:0000313" key="6">
    <source>
        <dbReference type="EMBL" id="VEP14403.1"/>
    </source>
</evidence>
<organism evidence="6 7">
    <name type="scientific">Hyella patelloides LEGE 07179</name>
    <dbReference type="NCBI Taxonomy" id="945734"/>
    <lineage>
        <taxon>Bacteria</taxon>
        <taxon>Bacillati</taxon>
        <taxon>Cyanobacteriota</taxon>
        <taxon>Cyanophyceae</taxon>
        <taxon>Pleurocapsales</taxon>
        <taxon>Hyellaceae</taxon>
        <taxon>Hyella</taxon>
    </lineage>
</organism>
<dbReference type="AlphaFoldDB" id="A0A563VSL5"/>
<dbReference type="Gene3D" id="1.20.120.450">
    <property type="entry name" value="dinb family like domain"/>
    <property type="match status" value="1"/>
</dbReference>
<evidence type="ECO:0008006" key="8">
    <source>
        <dbReference type="Google" id="ProtNLM"/>
    </source>
</evidence>
<dbReference type="InterPro" id="IPR005532">
    <property type="entry name" value="SUMF_dom"/>
</dbReference>
<dbReference type="EMBL" id="CAACVJ010000181">
    <property type="protein sequence ID" value="VEP14403.1"/>
    <property type="molecule type" value="Genomic_DNA"/>
</dbReference>
<dbReference type="SUPFAM" id="SSF56436">
    <property type="entry name" value="C-type lectin-like"/>
    <property type="match status" value="1"/>
</dbReference>
<keyword evidence="2" id="KW-0408">Iron</keyword>
<dbReference type="InterPro" id="IPR034660">
    <property type="entry name" value="DinB/YfiT-like"/>
</dbReference>
<dbReference type="InterPro" id="IPR042095">
    <property type="entry name" value="SUMF_sf"/>
</dbReference>
<dbReference type="InterPro" id="IPR024775">
    <property type="entry name" value="DinB-like"/>
</dbReference>
<dbReference type="PANTHER" id="PTHR23150">
    <property type="entry name" value="SULFATASE MODIFYING FACTOR 1, 2"/>
    <property type="match status" value="1"/>
</dbReference>
<feature type="domain" description="DinB-like" evidence="5">
    <location>
        <begin position="17"/>
        <end position="139"/>
    </location>
</feature>
<evidence type="ECO:0000259" key="4">
    <source>
        <dbReference type="Pfam" id="PF03781"/>
    </source>
</evidence>
<protein>
    <recommendedName>
        <fullName evidence="8">Ergothioneine biosynthesis protein EgtB</fullName>
    </recommendedName>
</protein>
<evidence type="ECO:0000259" key="5">
    <source>
        <dbReference type="Pfam" id="PF12867"/>
    </source>
</evidence>
<comment type="pathway">
    <text evidence="3">Amino-acid biosynthesis; ergothioneine biosynthesis.</text>
</comment>
<dbReference type="RefSeq" id="WP_144872964.1">
    <property type="nucleotide sequence ID" value="NZ_LR214004.1"/>
</dbReference>
<dbReference type="InterPro" id="IPR016187">
    <property type="entry name" value="CTDL_fold"/>
</dbReference>
<dbReference type="PANTHER" id="PTHR23150:SF36">
    <property type="entry name" value="HERCYNINE OXYGENASE"/>
    <property type="match status" value="1"/>
</dbReference>
<name>A0A563VSL5_9CYAN</name>
<reference evidence="6 7" key="1">
    <citation type="submission" date="2019-01" db="EMBL/GenBank/DDBJ databases">
        <authorList>
            <person name="Brito A."/>
        </authorList>
    </citation>
    <scope>NUCLEOTIDE SEQUENCE [LARGE SCALE GENOMIC DNA]</scope>
    <source>
        <strain evidence="6">1</strain>
    </source>
</reference>
<dbReference type="Pfam" id="PF03781">
    <property type="entry name" value="FGE-sulfatase"/>
    <property type="match status" value="1"/>
</dbReference>
<accession>A0A563VSL5</accession>
<sequence length="428" mass="49710">MKSVLTLSPKKAISQALAKCREQTLKLVARINHHTLTQQSHPNFSPIGWHLGHIAFTEAYWILEQLAGFPPLYPEYHKLFAADGLPKAERQNLPNLEVLEDYLAVVRAKTLDYLKIAPIETQQRLWWWLIQHESQHSETIAFIEQLHRLSSQEQALIKDRRSNGKKDRDISALIKATMVEIPAGEFMMGSNAIEAQDNERPAHTIHLDAYSIDAYPVTCGQYQQFMIAEGYQKPQYWSKQGWQWRQQKSIIQPLYWVDAPRYQNHPVYGVSYYEAEAYANFIGKRLPTEAEWEKAAQFKILHHSDRVKADEGQKRLEEGESSSSFLGNHNHLVGHTTPVDAYPQTQTIWGCYDMLGNVWEWTNSWFAGYAGFSSYPYKGYSELYFDNQHRVLKGGSYVTSPYALRNSFRNWYHPWVREIFVGFRCAKD</sequence>
<dbReference type="InterPro" id="IPR051043">
    <property type="entry name" value="Sulfatase_Mod_Factor_Kinase"/>
</dbReference>